<keyword evidence="5 6" id="KW-0505">Motor protein</keyword>
<keyword evidence="2 5" id="KW-0547">Nucleotide-binding</keyword>
<feature type="binding site" evidence="5">
    <location>
        <begin position="111"/>
        <end position="118"/>
    </location>
    <ligand>
        <name>ATP</name>
        <dbReference type="ChEBI" id="CHEBI:30616"/>
    </ligand>
</feature>
<dbReference type="GO" id="GO:0003777">
    <property type="term" value="F:microtubule motor activity"/>
    <property type="evidence" value="ECO:0007669"/>
    <property type="project" value="InterPro"/>
</dbReference>
<feature type="non-terminal residue" evidence="8">
    <location>
        <position position="1"/>
    </location>
</feature>
<evidence type="ECO:0000256" key="1">
    <source>
        <dbReference type="ARBA" id="ARBA00004245"/>
    </source>
</evidence>
<dbReference type="GO" id="GO:0005875">
    <property type="term" value="C:microtubule associated complex"/>
    <property type="evidence" value="ECO:0007669"/>
    <property type="project" value="TreeGrafter"/>
</dbReference>
<dbReference type="GO" id="GO:0051231">
    <property type="term" value="P:spindle elongation"/>
    <property type="evidence" value="ECO:0007669"/>
    <property type="project" value="TreeGrafter"/>
</dbReference>
<dbReference type="SMART" id="SM00129">
    <property type="entry name" value="KISc"/>
    <property type="match status" value="1"/>
</dbReference>
<feature type="compositionally biased region" description="Polar residues" evidence="7">
    <location>
        <begin position="1"/>
        <end position="13"/>
    </location>
</feature>
<feature type="compositionally biased region" description="Polar residues" evidence="7">
    <location>
        <begin position="552"/>
        <end position="569"/>
    </location>
</feature>
<dbReference type="Pfam" id="PF00225">
    <property type="entry name" value="Kinesin"/>
    <property type="match status" value="1"/>
</dbReference>
<dbReference type="Gene3D" id="3.40.850.10">
    <property type="entry name" value="Kinesin motor domain"/>
    <property type="match status" value="1"/>
</dbReference>
<feature type="region of interest" description="Disordered" evidence="7">
    <location>
        <begin position="550"/>
        <end position="569"/>
    </location>
</feature>
<feature type="compositionally biased region" description="Polar residues" evidence="7">
    <location>
        <begin position="598"/>
        <end position="611"/>
    </location>
</feature>
<dbReference type="PANTHER" id="PTHR47969:SF33">
    <property type="entry name" value="KINESIN-LIKE PROTEIN"/>
    <property type="match status" value="1"/>
</dbReference>
<keyword evidence="6" id="KW-0493">Microtubule</keyword>
<gene>
    <name evidence="8" type="ORF">PACLA_8A044051</name>
</gene>
<sequence length="758" mass="84380">KEPKSTSPRSSTTEDGERSDSGSSGDNIQVVVRVRPLAEAEKERKDQDVVNVPDEGAAVWIDNNFGQSKPFTFNQVFSHKASQEKVFEECGIKHLIDMALEGYSCTVLAFGQTGSGKTYTLTGPVNLGSNWDENSNVVQLTVDSFGLMQRSFRYLIKQMRSNTSNFTLKASYLEVYNEKVQDLLELSSSRESLVVRWSTDRGFYVEDLFCVTCENEDDLMAVLEEGLRNRQVRAHCINDHSSRSHCMLILNLDSETCEPEDDGDFVMMKYGKLCFVDLAGNERVKETKSSGELFTESQNINKSLLTLGNCISALSDPKKRNGHIPYRDSKLTKLLSKSIGGDGMTLMIACISPSSYVVTDTLNTLRYAQRAKKIKNKPVVQMDPKEKLILSLKREIKLLRKENSYFKSELGVPSSRPTTSSVSGDEPFTDDGGESLRETPISTDTEEDRTPTPWQAMSAGRSARLPPGLYDMLQEYMVENENLRTENGDLYTSRDSMRRQNLVISRENDVLLKKVEQLESRSSSAVSSSSRLPSCLGRVRSLTDDPKLFITPTASPLHSNNSVSDNGRTASEVKDVAHTATPSSVKDVEWLAKHQSRQRSNAVQSKASNSSQDDKSNESEEGCSYEQTNGLAASVPRSVKISKIPQRAKETSSYAKIFAKHKANQPRRDETADELQTSEITTHEGPSGSRVDVEGSHGMSGVQPGSSRIPLYGTNNFHGHPSDPNEKLRADLDLLANQIDYYKHSYSDPNNRTLNRPR</sequence>
<dbReference type="PROSITE" id="PS50067">
    <property type="entry name" value="KINESIN_MOTOR_2"/>
    <property type="match status" value="1"/>
</dbReference>
<comment type="subcellular location">
    <subcellularLocation>
        <location evidence="1">Cytoplasm</location>
        <location evidence="1">Cytoskeleton</location>
    </subcellularLocation>
</comment>
<accession>A0A7D9DPA4</accession>
<dbReference type="InterPro" id="IPR001752">
    <property type="entry name" value="Kinesin_motor_dom"/>
</dbReference>
<feature type="compositionally biased region" description="Low complexity" evidence="7">
    <location>
        <begin position="411"/>
        <end position="424"/>
    </location>
</feature>
<reference evidence="8" key="1">
    <citation type="submission" date="2020-04" db="EMBL/GenBank/DDBJ databases">
        <authorList>
            <person name="Alioto T."/>
            <person name="Alioto T."/>
            <person name="Gomez Garrido J."/>
        </authorList>
    </citation>
    <scope>NUCLEOTIDE SEQUENCE</scope>
    <source>
        <strain evidence="8">A484AB</strain>
    </source>
</reference>
<organism evidence="8 9">
    <name type="scientific">Paramuricea clavata</name>
    <name type="common">Red gorgonian</name>
    <name type="synonym">Violescent sea-whip</name>
    <dbReference type="NCBI Taxonomy" id="317549"/>
    <lineage>
        <taxon>Eukaryota</taxon>
        <taxon>Metazoa</taxon>
        <taxon>Cnidaria</taxon>
        <taxon>Anthozoa</taxon>
        <taxon>Octocorallia</taxon>
        <taxon>Malacalcyonacea</taxon>
        <taxon>Plexauridae</taxon>
        <taxon>Paramuricea</taxon>
    </lineage>
</organism>
<evidence type="ECO:0000313" key="8">
    <source>
        <dbReference type="EMBL" id="CAB3989526.1"/>
    </source>
</evidence>
<keyword evidence="4" id="KW-0206">Cytoskeleton</keyword>
<dbReference type="GO" id="GO:0005874">
    <property type="term" value="C:microtubule"/>
    <property type="evidence" value="ECO:0007669"/>
    <property type="project" value="UniProtKB-KW"/>
</dbReference>
<comment type="similarity">
    <text evidence="5 6">Belongs to the TRAFAC class myosin-kinesin ATPase superfamily. Kinesin family.</text>
</comment>
<dbReference type="GO" id="GO:0007018">
    <property type="term" value="P:microtubule-based movement"/>
    <property type="evidence" value="ECO:0007669"/>
    <property type="project" value="InterPro"/>
</dbReference>
<dbReference type="InterPro" id="IPR019821">
    <property type="entry name" value="Kinesin_motor_CS"/>
</dbReference>
<evidence type="ECO:0000256" key="6">
    <source>
        <dbReference type="RuleBase" id="RU000394"/>
    </source>
</evidence>
<dbReference type="AlphaFoldDB" id="A0A7D9DPA4"/>
<feature type="region of interest" description="Disordered" evidence="7">
    <location>
        <begin position="1"/>
        <end position="31"/>
    </location>
</feature>
<feature type="region of interest" description="Disordered" evidence="7">
    <location>
        <begin position="660"/>
        <end position="726"/>
    </location>
</feature>
<keyword evidence="3 5" id="KW-0067">ATP-binding</keyword>
<evidence type="ECO:0000256" key="7">
    <source>
        <dbReference type="SAM" id="MobiDB-lite"/>
    </source>
</evidence>
<dbReference type="GO" id="GO:0005524">
    <property type="term" value="F:ATP binding"/>
    <property type="evidence" value="ECO:0007669"/>
    <property type="project" value="UniProtKB-UniRule"/>
</dbReference>
<dbReference type="EMBL" id="CACRXK020001503">
    <property type="protein sequence ID" value="CAB3989526.1"/>
    <property type="molecule type" value="Genomic_DNA"/>
</dbReference>
<dbReference type="PANTHER" id="PTHR47969">
    <property type="entry name" value="CHROMOSOME-ASSOCIATED KINESIN KIF4A-RELATED"/>
    <property type="match status" value="1"/>
</dbReference>
<comment type="caution">
    <text evidence="8">The sequence shown here is derived from an EMBL/GenBank/DDBJ whole genome shotgun (WGS) entry which is preliminary data.</text>
</comment>
<feature type="region of interest" description="Disordered" evidence="7">
    <location>
        <begin position="407"/>
        <end position="465"/>
    </location>
</feature>
<name>A0A7D9DPA4_PARCT</name>
<evidence type="ECO:0000256" key="2">
    <source>
        <dbReference type="ARBA" id="ARBA00022741"/>
    </source>
</evidence>
<dbReference type="InterPro" id="IPR027417">
    <property type="entry name" value="P-loop_NTPase"/>
</dbReference>
<feature type="region of interest" description="Disordered" evidence="7">
    <location>
        <begin position="575"/>
        <end position="629"/>
    </location>
</feature>
<proteinExistence type="inferred from homology"/>
<dbReference type="PRINTS" id="PR00380">
    <property type="entry name" value="KINESINHEAVY"/>
</dbReference>
<dbReference type="SUPFAM" id="SSF52540">
    <property type="entry name" value="P-loop containing nucleoside triphosphate hydrolases"/>
    <property type="match status" value="1"/>
</dbReference>
<protein>
    <recommendedName>
        <fullName evidence="6">Kinesin-like protein</fullName>
    </recommendedName>
</protein>
<dbReference type="Proteomes" id="UP001152795">
    <property type="component" value="Unassembled WGS sequence"/>
</dbReference>
<evidence type="ECO:0000256" key="4">
    <source>
        <dbReference type="ARBA" id="ARBA00023212"/>
    </source>
</evidence>
<dbReference type="OrthoDB" id="3176171at2759"/>
<dbReference type="PROSITE" id="PS00411">
    <property type="entry name" value="KINESIN_MOTOR_1"/>
    <property type="match status" value="1"/>
</dbReference>
<evidence type="ECO:0000256" key="5">
    <source>
        <dbReference type="PROSITE-ProRule" id="PRU00283"/>
    </source>
</evidence>
<evidence type="ECO:0000313" key="9">
    <source>
        <dbReference type="Proteomes" id="UP001152795"/>
    </source>
</evidence>
<keyword evidence="9" id="KW-1185">Reference proteome</keyword>
<dbReference type="CDD" id="cd00106">
    <property type="entry name" value="KISc"/>
    <property type="match status" value="1"/>
</dbReference>
<evidence type="ECO:0000256" key="3">
    <source>
        <dbReference type="ARBA" id="ARBA00022840"/>
    </source>
</evidence>
<dbReference type="FunFam" id="3.40.850.10:FF:000080">
    <property type="entry name" value="Kinesin-like protein"/>
    <property type="match status" value="1"/>
</dbReference>
<keyword evidence="4" id="KW-0963">Cytoplasm</keyword>
<dbReference type="GO" id="GO:0008017">
    <property type="term" value="F:microtubule binding"/>
    <property type="evidence" value="ECO:0007669"/>
    <property type="project" value="InterPro"/>
</dbReference>
<dbReference type="InterPro" id="IPR036961">
    <property type="entry name" value="Kinesin_motor_dom_sf"/>
</dbReference>
<dbReference type="GO" id="GO:0007052">
    <property type="term" value="P:mitotic spindle organization"/>
    <property type="evidence" value="ECO:0007669"/>
    <property type="project" value="TreeGrafter"/>
</dbReference>
<dbReference type="InterPro" id="IPR027640">
    <property type="entry name" value="Kinesin-like_fam"/>
</dbReference>